<comment type="caution">
    <text evidence="2">The sequence shown here is derived from an EMBL/GenBank/DDBJ whole genome shotgun (WGS) entry which is preliminary data.</text>
</comment>
<dbReference type="AlphaFoldDB" id="R9I649"/>
<name>R9I649_9BACT</name>
<feature type="transmembrane region" description="Helical" evidence="1">
    <location>
        <begin position="32"/>
        <end position="55"/>
    </location>
</feature>
<keyword evidence="1" id="KW-0472">Membrane</keyword>
<dbReference type="HOGENOM" id="CLU_050642_0_0_10"/>
<organism evidence="2 3">
    <name type="scientific">Phocaeicola sartorii</name>
    <dbReference type="NCBI Taxonomy" id="671267"/>
    <lineage>
        <taxon>Bacteria</taxon>
        <taxon>Pseudomonadati</taxon>
        <taxon>Bacteroidota</taxon>
        <taxon>Bacteroidia</taxon>
        <taxon>Bacteroidales</taxon>
        <taxon>Bacteroidaceae</taxon>
        <taxon>Phocaeicola</taxon>
    </lineage>
</organism>
<evidence type="ECO:0000256" key="1">
    <source>
        <dbReference type="SAM" id="Phobius"/>
    </source>
</evidence>
<evidence type="ECO:0000313" key="2">
    <source>
        <dbReference type="EMBL" id="EOS11649.1"/>
    </source>
</evidence>
<keyword evidence="1" id="KW-1133">Transmembrane helix</keyword>
<accession>R9I649</accession>
<sequence length="380" mass="43855">MEEIYKATDKENRDVEIYSRENNDMLGDMPRWLIHTGSYIVYGLIAFLIAGTALFKYPETIKKDITIDDMGSVEWITANQGGMVDRFFVENQSQVKRNDTLGILKNTASLEDVQKFCNVLTNIEWYYRTNDINYLQNYPFNLIMGEMAPAYEQFTQAVRTCVMYQEFDLYPQKKKFLDDEMKILNSSGQADALDILKVKRELFELEINHKMEMGKNQRMLELAYETMVNSLRTWDRKYLIKSRHDGIVVWGKSWGMSHRVNEGDTLCTVISKQQENPLGHISLSQDEVAEVAVGDHVNIELNKYPTHAYGVLPGKIASISFVPYNKSYAVEVAFPEGLTTTNHKEIKYEIDLSGKAEIITSSRSIMSRIFAPIYELFKQK</sequence>
<gene>
    <name evidence="2" type="ORF">C802_02761</name>
</gene>
<dbReference type="STRING" id="1235788.C802_02761"/>
<evidence type="ECO:0000313" key="3">
    <source>
        <dbReference type="Proteomes" id="UP000014200"/>
    </source>
</evidence>
<dbReference type="EMBL" id="ASSP01000017">
    <property type="protein sequence ID" value="EOS11649.1"/>
    <property type="molecule type" value="Genomic_DNA"/>
</dbReference>
<dbReference type="RefSeq" id="WP_016277101.1">
    <property type="nucleotide sequence ID" value="NZ_JABVZU010000003.1"/>
</dbReference>
<dbReference type="PATRIC" id="fig|1235788.3.peg.2831"/>
<protein>
    <recommendedName>
        <fullName evidence="4">HlyD family efflux transporter periplasmic adaptor subunit</fullName>
    </recommendedName>
</protein>
<proteinExistence type="predicted"/>
<dbReference type="OrthoDB" id="7057889at2"/>
<evidence type="ECO:0008006" key="4">
    <source>
        <dbReference type="Google" id="ProtNLM"/>
    </source>
</evidence>
<reference evidence="2 3" key="1">
    <citation type="submission" date="2013-04" db="EMBL/GenBank/DDBJ databases">
        <title>The Genome Sequence of Bacteroides massiliensis dnLKV3.</title>
        <authorList>
            <consortium name="The Broad Institute Genomics Platform"/>
            <consortium name="The Broad Institute Genome Sequencing Center for Infectious Disease"/>
            <person name="Earl A."/>
            <person name="Xavier R."/>
            <person name="Kuhn K."/>
            <person name="Stappenbeck T."/>
            <person name="Walker B."/>
            <person name="Young S."/>
            <person name="Zeng Q."/>
            <person name="Gargeya S."/>
            <person name="Fitzgerald M."/>
            <person name="Haas B."/>
            <person name="Abouelleil A."/>
            <person name="Allen A.W."/>
            <person name="Alvarado L."/>
            <person name="Arachchi H.M."/>
            <person name="Berlin A.M."/>
            <person name="Chapman S.B."/>
            <person name="Gainer-Dewar J."/>
            <person name="Goldberg J."/>
            <person name="Griggs A."/>
            <person name="Gujja S."/>
            <person name="Hansen M."/>
            <person name="Howarth C."/>
            <person name="Imamovic A."/>
            <person name="Ireland A."/>
            <person name="Larimer J."/>
            <person name="McCowan C."/>
            <person name="Murphy C."/>
            <person name="Pearson M."/>
            <person name="Poon T.W."/>
            <person name="Priest M."/>
            <person name="Roberts A."/>
            <person name="Saif S."/>
            <person name="Shea T."/>
            <person name="Sisk P."/>
            <person name="Sykes S."/>
            <person name="Wortman J."/>
            <person name="Nusbaum C."/>
            <person name="Birren B."/>
        </authorList>
    </citation>
    <scope>NUCLEOTIDE SEQUENCE [LARGE SCALE GENOMIC DNA]</scope>
    <source>
        <strain evidence="3">dnLKV3</strain>
    </source>
</reference>
<keyword evidence="3" id="KW-1185">Reference proteome</keyword>
<keyword evidence="1" id="KW-0812">Transmembrane</keyword>
<dbReference type="GeneID" id="82155245"/>
<dbReference type="Proteomes" id="UP000014200">
    <property type="component" value="Unassembled WGS sequence"/>
</dbReference>